<dbReference type="EMBL" id="AKHW03001146">
    <property type="protein sequence ID" value="KYO43653.1"/>
    <property type="molecule type" value="Genomic_DNA"/>
</dbReference>
<accession>A0A151P3Q9</accession>
<sequence length="66" mass="7084">MESLRWVRPAAVLRRAEPAEARAGSALLEGGAERGREPGSGAGRGRKRREPGSAGRQKNNIYVLEA</sequence>
<reference evidence="2 3" key="1">
    <citation type="journal article" date="2012" name="Genome Biol.">
        <title>Sequencing three crocodilian genomes to illuminate the evolution of archosaurs and amniotes.</title>
        <authorList>
            <person name="St John J.A."/>
            <person name="Braun E.L."/>
            <person name="Isberg S.R."/>
            <person name="Miles L.G."/>
            <person name="Chong A.Y."/>
            <person name="Gongora J."/>
            <person name="Dalzell P."/>
            <person name="Moran C."/>
            <person name="Bed'hom B."/>
            <person name="Abzhanov A."/>
            <person name="Burgess S.C."/>
            <person name="Cooksey A.M."/>
            <person name="Castoe T.A."/>
            <person name="Crawford N.G."/>
            <person name="Densmore L.D."/>
            <person name="Drew J.C."/>
            <person name="Edwards S.V."/>
            <person name="Faircloth B.C."/>
            <person name="Fujita M.K."/>
            <person name="Greenwold M.J."/>
            <person name="Hoffmann F.G."/>
            <person name="Howard J.M."/>
            <person name="Iguchi T."/>
            <person name="Janes D.E."/>
            <person name="Khan S.Y."/>
            <person name="Kohno S."/>
            <person name="de Koning A.J."/>
            <person name="Lance S.L."/>
            <person name="McCarthy F.M."/>
            <person name="McCormack J.E."/>
            <person name="Merchant M.E."/>
            <person name="Peterson D.G."/>
            <person name="Pollock D.D."/>
            <person name="Pourmand N."/>
            <person name="Raney B.J."/>
            <person name="Roessler K.A."/>
            <person name="Sanford J.R."/>
            <person name="Sawyer R.H."/>
            <person name="Schmidt C.J."/>
            <person name="Triplett E.W."/>
            <person name="Tuberville T.D."/>
            <person name="Venegas-Anaya M."/>
            <person name="Howard J.T."/>
            <person name="Jarvis E.D."/>
            <person name="Guillette L.J.Jr."/>
            <person name="Glenn T.C."/>
            <person name="Green R.E."/>
            <person name="Ray D.A."/>
        </authorList>
    </citation>
    <scope>NUCLEOTIDE SEQUENCE [LARGE SCALE GENOMIC DNA]</scope>
    <source>
        <strain evidence="2">KSC_2009_1</strain>
    </source>
</reference>
<evidence type="ECO:0000313" key="2">
    <source>
        <dbReference type="EMBL" id="KYO43653.1"/>
    </source>
</evidence>
<comment type="caution">
    <text evidence="2">The sequence shown here is derived from an EMBL/GenBank/DDBJ whole genome shotgun (WGS) entry which is preliminary data.</text>
</comment>
<dbReference type="AlphaFoldDB" id="A0A151P3Q9"/>
<proteinExistence type="predicted"/>
<keyword evidence="3" id="KW-1185">Reference proteome</keyword>
<gene>
    <name evidence="2" type="ORF">Y1Q_0013656</name>
</gene>
<organism evidence="2 3">
    <name type="scientific">Alligator mississippiensis</name>
    <name type="common">American alligator</name>
    <dbReference type="NCBI Taxonomy" id="8496"/>
    <lineage>
        <taxon>Eukaryota</taxon>
        <taxon>Metazoa</taxon>
        <taxon>Chordata</taxon>
        <taxon>Craniata</taxon>
        <taxon>Vertebrata</taxon>
        <taxon>Euteleostomi</taxon>
        <taxon>Archelosauria</taxon>
        <taxon>Archosauria</taxon>
        <taxon>Crocodylia</taxon>
        <taxon>Alligatoridae</taxon>
        <taxon>Alligatorinae</taxon>
        <taxon>Alligator</taxon>
    </lineage>
</organism>
<name>A0A151P3Q9_ALLMI</name>
<dbReference type="Proteomes" id="UP000050525">
    <property type="component" value="Unassembled WGS sequence"/>
</dbReference>
<feature type="region of interest" description="Disordered" evidence="1">
    <location>
        <begin position="15"/>
        <end position="66"/>
    </location>
</feature>
<protein>
    <submittedName>
        <fullName evidence="2">Uncharacterized protein</fullName>
    </submittedName>
</protein>
<evidence type="ECO:0000313" key="3">
    <source>
        <dbReference type="Proteomes" id="UP000050525"/>
    </source>
</evidence>
<evidence type="ECO:0000256" key="1">
    <source>
        <dbReference type="SAM" id="MobiDB-lite"/>
    </source>
</evidence>